<dbReference type="PROSITE" id="PS50933">
    <property type="entry name" value="CHRD"/>
    <property type="match status" value="1"/>
</dbReference>
<name>A0A926QN36_9BACL</name>
<keyword evidence="3" id="KW-1185">Reference proteome</keyword>
<sequence length="133" mass="14831">MKTFRAILRGRNEVPPVRTIASGNALFQLNRSGTQLRFILVIRNISRVTQGHIHLGRIGQNGPVVAFLFGPNKFGISVRRGVVRGVLTNQDLVGQLEGKTIRDLIREIENGNAYVNVHTIQNPDGEVRGQIRR</sequence>
<dbReference type="AlphaFoldDB" id="A0A926QN36"/>
<gene>
    <name evidence="2" type="ORF">ICC18_28480</name>
</gene>
<organism evidence="2 3">
    <name type="scientific">Paenibacillus sedimenti</name>
    <dbReference type="NCBI Taxonomy" id="2770274"/>
    <lineage>
        <taxon>Bacteria</taxon>
        <taxon>Bacillati</taxon>
        <taxon>Bacillota</taxon>
        <taxon>Bacilli</taxon>
        <taxon>Bacillales</taxon>
        <taxon>Paenibacillaceae</taxon>
        <taxon>Paenibacillus</taxon>
    </lineage>
</organism>
<evidence type="ECO:0000259" key="1">
    <source>
        <dbReference type="PROSITE" id="PS50933"/>
    </source>
</evidence>
<proteinExistence type="predicted"/>
<dbReference type="InterPro" id="IPR010895">
    <property type="entry name" value="CHRD"/>
</dbReference>
<dbReference type="Proteomes" id="UP000650466">
    <property type="component" value="Unassembled WGS sequence"/>
</dbReference>
<dbReference type="EMBL" id="JACVVD010000014">
    <property type="protein sequence ID" value="MBD0383994.1"/>
    <property type="molecule type" value="Genomic_DNA"/>
</dbReference>
<evidence type="ECO:0000313" key="3">
    <source>
        <dbReference type="Proteomes" id="UP000650466"/>
    </source>
</evidence>
<reference evidence="2" key="1">
    <citation type="submission" date="2020-09" db="EMBL/GenBank/DDBJ databases">
        <title>Draft Genome Sequence of Paenibacillus sp. WST5.</title>
        <authorList>
            <person name="Bao Z."/>
        </authorList>
    </citation>
    <scope>NUCLEOTIDE SEQUENCE</scope>
    <source>
        <strain evidence="2">WST5</strain>
    </source>
</reference>
<dbReference type="RefSeq" id="WP_188177814.1">
    <property type="nucleotide sequence ID" value="NZ_JACVVD010000014.1"/>
</dbReference>
<dbReference type="SMART" id="SM00754">
    <property type="entry name" value="CHRD"/>
    <property type="match status" value="1"/>
</dbReference>
<accession>A0A926QN36</accession>
<dbReference type="Pfam" id="PF07452">
    <property type="entry name" value="CHRD"/>
    <property type="match status" value="1"/>
</dbReference>
<comment type="caution">
    <text evidence="2">The sequence shown here is derived from an EMBL/GenBank/DDBJ whole genome shotgun (WGS) entry which is preliminary data.</text>
</comment>
<evidence type="ECO:0000313" key="2">
    <source>
        <dbReference type="EMBL" id="MBD0383994.1"/>
    </source>
</evidence>
<feature type="domain" description="CHRD" evidence="1">
    <location>
        <begin position="1"/>
        <end position="133"/>
    </location>
</feature>
<protein>
    <submittedName>
        <fullName evidence="2">CHRD domain-containing protein</fullName>
    </submittedName>
</protein>